<keyword evidence="2" id="KW-1185">Reference proteome</keyword>
<protein>
    <submittedName>
        <fullName evidence="1">Uncharacterized protein</fullName>
    </submittedName>
</protein>
<sequence length="274" mass="32596">MQFNSSQKFKNSNIYRLSELKPAATKLILEPKTELIELLKLTLFDLTLKQVLRIKKTQLKSHPRDPYLREYVTVETGKNFTKYKPNKFEEYFTGLIDEDSYFKLKPYLRAIFKKIPSEYQYKKEIVRDLKLKSYFKSDLVSSIFSLFKTNFKGNNLKKELQEYLDEVDENIVTFIENEPNKALELILFLQGNIFLLKNLKFELLEKLKSISPVISNNNDDDFLNDWYWIDFIYDPDLSFSDLFTDISEMFHTIDDYFDFDSGGDWGGDYDFDID</sequence>
<dbReference type="AlphaFoldDB" id="A0A653NBJ0"/>
<gene>
    <name evidence="1" type="ORF">MARI151_10650</name>
</gene>
<evidence type="ECO:0000313" key="2">
    <source>
        <dbReference type="Proteomes" id="UP000430202"/>
    </source>
</evidence>
<accession>A0A653NBJ0</accession>
<reference evidence="1 2" key="1">
    <citation type="submission" date="2019-10" db="EMBL/GenBank/DDBJ databases">
        <authorList>
            <person name="Karimi E."/>
        </authorList>
    </citation>
    <scope>NUCLEOTIDE SEQUENCE [LARGE SCALE GENOMIC DNA]</scope>
    <source>
        <strain evidence="1">Maribacter sp. 151</strain>
    </source>
</reference>
<organism evidence="1 2">
    <name type="scientific">Maribacter litoralis</name>
    <dbReference type="NCBI Taxonomy" id="2059726"/>
    <lineage>
        <taxon>Bacteria</taxon>
        <taxon>Pseudomonadati</taxon>
        <taxon>Bacteroidota</taxon>
        <taxon>Flavobacteriia</taxon>
        <taxon>Flavobacteriales</taxon>
        <taxon>Flavobacteriaceae</taxon>
        <taxon>Maribacter</taxon>
    </lineage>
</organism>
<dbReference type="Proteomes" id="UP000430202">
    <property type="component" value="Unassembled WGS sequence"/>
</dbReference>
<dbReference type="RefSeq" id="WP_159301892.1">
    <property type="nucleotide sequence ID" value="NZ_LR733271.1"/>
</dbReference>
<proteinExistence type="predicted"/>
<evidence type="ECO:0000313" key="1">
    <source>
        <dbReference type="EMBL" id="VXB14884.1"/>
    </source>
</evidence>
<dbReference type="EMBL" id="CABWLR010000001">
    <property type="protein sequence ID" value="VXB14884.1"/>
    <property type="molecule type" value="Genomic_DNA"/>
</dbReference>
<name>A0A653NBJ0_9FLAO</name>